<dbReference type="Pfam" id="PF02852">
    <property type="entry name" value="Pyr_redox_dim"/>
    <property type="match status" value="1"/>
</dbReference>
<dbReference type="Gene3D" id="3.50.50.60">
    <property type="entry name" value="FAD/NAD(P)-binding domain"/>
    <property type="match status" value="2"/>
</dbReference>
<keyword evidence="3 9" id="KW-0285">Flavoprotein</keyword>
<keyword evidence="5" id="KW-0521">NADP</keyword>
<evidence type="ECO:0000256" key="6">
    <source>
        <dbReference type="ARBA" id="ARBA00023002"/>
    </source>
</evidence>
<dbReference type="InterPro" id="IPR023753">
    <property type="entry name" value="FAD/NAD-binding_dom"/>
</dbReference>
<dbReference type="PROSITE" id="PS00076">
    <property type="entry name" value="PYRIDINE_REDOX_1"/>
    <property type="match status" value="1"/>
</dbReference>
<evidence type="ECO:0000256" key="5">
    <source>
        <dbReference type="ARBA" id="ARBA00022857"/>
    </source>
</evidence>
<comment type="cofactor">
    <cofactor evidence="1">
        <name>FAD</name>
        <dbReference type="ChEBI" id="CHEBI:57692"/>
    </cofactor>
</comment>
<evidence type="ECO:0000256" key="7">
    <source>
        <dbReference type="ARBA" id="ARBA00023157"/>
    </source>
</evidence>
<dbReference type="InterPro" id="IPR012999">
    <property type="entry name" value="Pyr_OxRdtase_I_AS"/>
</dbReference>
<name>A0ABQ3LS78_9SPHN</name>
<evidence type="ECO:0000313" key="13">
    <source>
        <dbReference type="Proteomes" id="UP000652430"/>
    </source>
</evidence>
<dbReference type="PANTHER" id="PTHR43014:SF2">
    <property type="entry name" value="MERCURIC REDUCTASE"/>
    <property type="match status" value="1"/>
</dbReference>
<dbReference type="InterPro" id="IPR001100">
    <property type="entry name" value="Pyr_nuc-diS_OxRdtase"/>
</dbReference>
<dbReference type="SUPFAM" id="SSF51905">
    <property type="entry name" value="FAD/NAD(P)-binding domain"/>
    <property type="match status" value="1"/>
</dbReference>
<dbReference type="InterPro" id="IPR036188">
    <property type="entry name" value="FAD/NAD-bd_sf"/>
</dbReference>
<evidence type="ECO:0000256" key="3">
    <source>
        <dbReference type="ARBA" id="ARBA00022630"/>
    </source>
</evidence>
<dbReference type="Gene3D" id="3.30.390.30">
    <property type="match status" value="1"/>
</dbReference>
<dbReference type="RefSeq" id="WP_189677107.1">
    <property type="nucleotide sequence ID" value="NZ_BNAQ01000005.1"/>
</dbReference>
<evidence type="ECO:0000259" key="10">
    <source>
        <dbReference type="Pfam" id="PF02852"/>
    </source>
</evidence>
<evidence type="ECO:0000313" key="12">
    <source>
        <dbReference type="EMBL" id="GHH22502.1"/>
    </source>
</evidence>
<dbReference type="PRINTS" id="PR00368">
    <property type="entry name" value="FADPNR"/>
</dbReference>
<dbReference type="PANTHER" id="PTHR43014">
    <property type="entry name" value="MERCURIC REDUCTASE"/>
    <property type="match status" value="1"/>
</dbReference>
<dbReference type="NCBIfam" id="NF004992">
    <property type="entry name" value="PRK06370.1-4"/>
    <property type="match status" value="1"/>
</dbReference>
<keyword evidence="8 9" id="KW-0676">Redox-active center</keyword>
<comment type="similarity">
    <text evidence="2 9">Belongs to the class-I pyridine nucleotide-disulfide oxidoreductase family.</text>
</comment>
<keyword evidence="7" id="KW-1015">Disulfide bond</keyword>
<gene>
    <name evidence="12" type="ORF">GCM10008023_32600</name>
</gene>
<comment type="caution">
    <text evidence="12">The sequence shown here is derived from an EMBL/GenBank/DDBJ whole genome shotgun (WGS) entry which is preliminary data.</text>
</comment>
<keyword evidence="13" id="KW-1185">Reference proteome</keyword>
<evidence type="ECO:0000256" key="8">
    <source>
        <dbReference type="ARBA" id="ARBA00023284"/>
    </source>
</evidence>
<dbReference type="Pfam" id="PF07992">
    <property type="entry name" value="Pyr_redox_2"/>
    <property type="match status" value="1"/>
</dbReference>
<evidence type="ECO:0000256" key="1">
    <source>
        <dbReference type="ARBA" id="ARBA00001974"/>
    </source>
</evidence>
<evidence type="ECO:0000256" key="4">
    <source>
        <dbReference type="ARBA" id="ARBA00022827"/>
    </source>
</evidence>
<evidence type="ECO:0000256" key="9">
    <source>
        <dbReference type="RuleBase" id="RU003691"/>
    </source>
</evidence>
<evidence type="ECO:0000256" key="2">
    <source>
        <dbReference type="ARBA" id="ARBA00007532"/>
    </source>
</evidence>
<dbReference type="InterPro" id="IPR016156">
    <property type="entry name" value="FAD/NAD-linked_Rdtase_dimer_sf"/>
</dbReference>
<dbReference type="SUPFAM" id="SSF55424">
    <property type="entry name" value="FAD/NAD-linked reductases, dimerisation (C-terminal) domain"/>
    <property type="match status" value="1"/>
</dbReference>
<dbReference type="Proteomes" id="UP000652430">
    <property type="component" value="Unassembled WGS sequence"/>
</dbReference>
<organism evidence="12 13">
    <name type="scientific">Sphingomonas glacialis</name>
    <dbReference type="NCBI Taxonomy" id="658225"/>
    <lineage>
        <taxon>Bacteria</taxon>
        <taxon>Pseudomonadati</taxon>
        <taxon>Pseudomonadota</taxon>
        <taxon>Alphaproteobacteria</taxon>
        <taxon>Sphingomonadales</taxon>
        <taxon>Sphingomonadaceae</taxon>
        <taxon>Sphingomonas</taxon>
    </lineage>
</organism>
<dbReference type="InterPro" id="IPR004099">
    <property type="entry name" value="Pyr_nucl-diS_OxRdtase_dimer"/>
</dbReference>
<proteinExistence type="inferred from homology"/>
<dbReference type="PIRSF" id="PIRSF000350">
    <property type="entry name" value="Mercury_reductase_MerA"/>
    <property type="match status" value="1"/>
</dbReference>
<keyword evidence="4 9" id="KW-0274">FAD</keyword>
<protein>
    <submittedName>
        <fullName evidence="12">Mercuric reductase</fullName>
    </submittedName>
</protein>
<feature type="domain" description="FAD/NAD(P)-binding" evidence="11">
    <location>
        <begin position="6"/>
        <end position="320"/>
    </location>
</feature>
<sequence>MTRAFDAIIVGAGQAGPPLAGRLTAAGMTVALIERKLVGGTCVNTGCMPTKTLVASAYAAHLARRAADFGVQVGPVTIDMPAVAARARKVTLDARGGNERWLEKMERLTFLRGHARLTGPTTVEVDGEALSAPRIFLNVGGRAAVPDMPGVGDVPHLDNTDMVALAHVPEHLVIVGGSYIGLEFAQMYRRFGAAVTVVERGDRLIAREDPEISDAVRQILEDEGIAVRAGATCIGFAPHDAGVAVSVDCHDGAPVVVGSHVLLAVGRRPNTDDLGLDAAGVKTDAHGYISVDDGLQTNVRGIWALGDCNGRGAFTHTAYNDFEIVAANLLDGEDRKVSDRIPGYALYIDPPLGRVGMTQTQAAETGRPILVATRPMTRVGRAVEKGETKGMIKIVADAETKRILGAAILGTGGDEAIHGILDMMNADQPIDVLRWAVPIHPTVSELIPTVLEGLAPPSTDPQSPIGNAA</sequence>
<accession>A0ABQ3LS78</accession>
<dbReference type="EMBL" id="BNAQ01000005">
    <property type="protein sequence ID" value="GHH22502.1"/>
    <property type="molecule type" value="Genomic_DNA"/>
</dbReference>
<reference evidence="13" key="1">
    <citation type="journal article" date="2019" name="Int. J. Syst. Evol. Microbiol.">
        <title>The Global Catalogue of Microorganisms (GCM) 10K type strain sequencing project: providing services to taxonomists for standard genome sequencing and annotation.</title>
        <authorList>
            <consortium name="The Broad Institute Genomics Platform"/>
            <consortium name="The Broad Institute Genome Sequencing Center for Infectious Disease"/>
            <person name="Wu L."/>
            <person name="Ma J."/>
        </authorList>
    </citation>
    <scope>NUCLEOTIDE SEQUENCE [LARGE SCALE GENOMIC DNA]</scope>
    <source>
        <strain evidence="13">CGMCC 1.8957</strain>
    </source>
</reference>
<feature type="domain" description="Pyridine nucleotide-disulphide oxidoreductase dimerisation" evidence="10">
    <location>
        <begin position="345"/>
        <end position="448"/>
    </location>
</feature>
<dbReference type="PRINTS" id="PR00411">
    <property type="entry name" value="PNDRDTASEI"/>
</dbReference>
<keyword evidence="6 9" id="KW-0560">Oxidoreductase</keyword>
<evidence type="ECO:0000259" key="11">
    <source>
        <dbReference type="Pfam" id="PF07992"/>
    </source>
</evidence>